<dbReference type="OrthoDB" id="9804592at2"/>
<dbReference type="GO" id="GO:0008750">
    <property type="term" value="F:proton-translocating NAD(P)+ transhydrogenase activity"/>
    <property type="evidence" value="ECO:0007669"/>
    <property type="project" value="UniProtKB-EC"/>
</dbReference>
<evidence type="ECO:0000256" key="8">
    <source>
        <dbReference type="ARBA" id="ARBA00048202"/>
    </source>
</evidence>
<keyword evidence="6" id="KW-1278">Translocase</keyword>
<dbReference type="GO" id="GO:0016491">
    <property type="term" value="F:oxidoreductase activity"/>
    <property type="evidence" value="ECO:0007669"/>
    <property type="project" value="InterPro"/>
</dbReference>
<evidence type="ECO:0000256" key="6">
    <source>
        <dbReference type="ARBA" id="ARBA00022967"/>
    </source>
</evidence>
<dbReference type="AlphaFoldDB" id="C7M1Y6"/>
<dbReference type="InterPro" id="IPR007698">
    <property type="entry name" value="AlaDH/PNT_NAD(H)-bd"/>
</dbReference>
<dbReference type="SUPFAM" id="SSF51735">
    <property type="entry name" value="NAD(P)-binding Rossmann-fold domains"/>
    <property type="match status" value="1"/>
</dbReference>
<dbReference type="SUPFAM" id="SSF52283">
    <property type="entry name" value="Formate/glycerate dehydrogenase catalytic domain-like"/>
    <property type="match status" value="1"/>
</dbReference>
<comment type="catalytic activity">
    <reaction evidence="8">
        <text>NAD(+) + NADPH + H(+)(in) = NADH + NADP(+) + H(+)(out)</text>
        <dbReference type="Rhea" id="RHEA:47992"/>
        <dbReference type="ChEBI" id="CHEBI:15378"/>
        <dbReference type="ChEBI" id="CHEBI:57540"/>
        <dbReference type="ChEBI" id="CHEBI:57783"/>
        <dbReference type="ChEBI" id="CHEBI:57945"/>
        <dbReference type="ChEBI" id="CHEBI:58349"/>
        <dbReference type="EC" id="7.1.1.1"/>
    </reaction>
</comment>
<dbReference type="SMART" id="SM01003">
    <property type="entry name" value="AlaDh_PNT_N"/>
    <property type="match status" value="1"/>
</dbReference>
<evidence type="ECO:0000256" key="1">
    <source>
        <dbReference type="ARBA" id="ARBA00003943"/>
    </source>
</evidence>
<dbReference type="PANTHER" id="PTHR10160:SF19">
    <property type="entry name" value="PROTON-TRANSLOCATING NAD(P)(+) TRANSHYDROGENASE"/>
    <property type="match status" value="1"/>
</dbReference>
<evidence type="ECO:0000256" key="5">
    <source>
        <dbReference type="ARBA" id="ARBA00022857"/>
    </source>
</evidence>
<dbReference type="STRING" id="525909.Afer_1980"/>
<dbReference type="InterPro" id="IPR007886">
    <property type="entry name" value="AlaDH/PNT_N"/>
</dbReference>
<proteinExistence type="inferred from homology"/>
<keyword evidence="4" id="KW-0547">Nucleotide-binding</keyword>
<dbReference type="eggNOG" id="COG3288">
    <property type="taxonomic scope" value="Bacteria"/>
</dbReference>
<dbReference type="GO" id="GO:0050661">
    <property type="term" value="F:NADP binding"/>
    <property type="evidence" value="ECO:0007669"/>
    <property type="project" value="TreeGrafter"/>
</dbReference>
<gene>
    <name evidence="11" type="ordered locus">Afer_1980</name>
</gene>
<dbReference type="SMART" id="SM01002">
    <property type="entry name" value="AlaDh_PNT_C"/>
    <property type="match status" value="1"/>
</dbReference>
<dbReference type="GO" id="GO:0006740">
    <property type="term" value="P:NADPH regeneration"/>
    <property type="evidence" value="ECO:0007669"/>
    <property type="project" value="TreeGrafter"/>
</dbReference>
<name>C7M1Y6_ACIFD</name>
<evidence type="ECO:0000259" key="9">
    <source>
        <dbReference type="SMART" id="SM01002"/>
    </source>
</evidence>
<evidence type="ECO:0000256" key="4">
    <source>
        <dbReference type="ARBA" id="ARBA00022741"/>
    </source>
</evidence>
<keyword evidence="5" id="KW-0521">NADP</keyword>
<organism evidence="11 12">
    <name type="scientific">Acidimicrobium ferrooxidans (strain DSM 10331 / JCM 15462 / NBRC 103882 / ICP)</name>
    <dbReference type="NCBI Taxonomy" id="525909"/>
    <lineage>
        <taxon>Bacteria</taxon>
        <taxon>Bacillati</taxon>
        <taxon>Actinomycetota</taxon>
        <taxon>Acidimicrobiia</taxon>
        <taxon>Acidimicrobiales</taxon>
        <taxon>Acidimicrobiaceae</taxon>
        <taxon>Acidimicrobium</taxon>
    </lineage>
</organism>
<dbReference type="RefSeq" id="WP_015799359.1">
    <property type="nucleotide sequence ID" value="NC_013124.1"/>
</dbReference>
<dbReference type="Pfam" id="PF05222">
    <property type="entry name" value="AlaDh_PNT_N"/>
    <property type="match status" value="1"/>
</dbReference>
<comment type="function">
    <text evidence="1">The transhydrogenation between NADH and NADP is coupled to respiration and ATP hydrolysis and functions as a proton pump across the membrane.</text>
</comment>
<dbReference type="KEGG" id="afo:Afer_1980"/>
<dbReference type="InterPro" id="IPR036291">
    <property type="entry name" value="NAD(P)-bd_dom_sf"/>
</dbReference>
<dbReference type="GO" id="GO:0005886">
    <property type="term" value="C:plasma membrane"/>
    <property type="evidence" value="ECO:0007669"/>
    <property type="project" value="TreeGrafter"/>
</dbReference>
<dbReference type="Gene3D" id="3.40.50.720">
    <property type="entry name" value="NAD(P)-binding Rossmann-like Domain"/>
    <property type="match status" value="2"/>
</dbReference>
<sequence length="365" mass="37892">MRIAAARERKHDERRVAIVPDTVGRLSRLGVEVVLEHGAGAAAGFSDAAYAEQGATLTDLAALAPDLLLAIGPPPGEVLDTVRPGGLVVGLLGLATDDAILEAVAKRGLGAIALELLPRTSRAQSMDVLSSQASLAGYKAVLVGANLLGRIMPLQMTAAGTLTPAQVLVLGAGVAGLQAIATARRLGARVEAFDVRRAAREEVESLGARFLEVPLDAAEGEGGYAAAQSEEYLERQRALLAERVAEADLVVTTAQIPFRQAPRLVSGAMVEAMRPGAVVVDLAADTGGNVEGSRPGEIVETNGVRIVGASNLAAELPTHASQTFARNLANLVELMVTDGELHLDDELVRATLVVDGGEIRWSRPA</sequence>
<dbReference type="PANTHER" id="PTHR10160">
    <property type="entry name" value="NAD(P) TRANSHYDROGENASE"/>
    <property type="match status" value="1"/>
</dbReference>
<evidence type="ECO:0000313" key="12">
    <source>
        <dbReference type="Proteomes" id="UP000000771"/>
    </source>
</evidence>
<dbReference type="InterPro" id="IPR008143">
    <property type="entry name" value="Ala_DH/PNT_CS2"/>
</dbReference>
<reference evidence="11 12" key="1">
    <citation type="journal article" date="2009" name="Stand. Genomic Sci.">
        <title>Complete genome sequence of Acidimicrobium ferrooxidans type strain (ICP).</title>
        <authorList>
            <person name="Clum A."/>
            <person name="Nolan M."/>
            <person name="Lang E."/>
            <person name="Glavina Del Rio T."/>
            <person name="Tice H."/>
            <person name="Copeland A."/>
            <person name="Cheng J.F."/>
            <person name="Lucas S."/>
            <person name="Chen F."/>
            <person name="Bruce D."/>
            <person name="Goodwin L."/>
            <person name="Pitluck S."/>
            <person name="Ivanova N."/>
            <person name="Mavrommatis K."/>
            <person name="Mikhailova N."/>
            <person name="Pati A."/>
            <person name="Chen A."/>
            <person name="Palaniappan K."/>
            <person name="Goker M."/>
            <person name="Spring S."/>
            <person name="Land M."/>
            <person name="Hauser L."/>
            <person name="Chang Y.J."/>
            <person name="Jeffries C.C."/>
            <person name="Chain P."/>
            <person name="Bristow J."/>
            <person name="Eisen J.A."/>
            <person name="Markowitz V."/>
            <person name="Hugenholtz P."/>
            <person name="Kyrpides N.C."/>
            <person name="Klenk H.P."/>
            <person name="Lapidus A."/>
        </authorList>
    </citation>
    <scope>NUCLEOTIDE SEQUENCE [LARGE SCALE GENOMIC DNA]</scope>
    <source>
        <strain evidence="12">DSM 10331 / JCM 15462 / NBRC 103882 / ICP</strain>
    </source>
</reference>
<dbReference type="EC" id="7.1.1.1" evidence="3"/>
<accession>C7M1Y6</accession>
<evidence type="ECO:0000256" key="3">
    <source>
        <dbReference type="ARBA" id="ARBA00012943"/>
    </source>
</evidence>
<feature type="domain" description="Alanine dehydrogenase/pyridine nucleotide transhydrogenase NAD(H)-binding" evidence="9">
    <location>
        <begin position="145"/>
        <end position="308"/>
    </location>
</feature>
<dbReference type="Pfam" id="PF01262">
    <property type="entry name" value="AlaDh_PNT_C"/>
    <property type="match status" value="1"/>
</dbReference>
<protein>
    <recommendedName>
        <fullName evidence="3">proton-translocating NAD(P)(+) transhydrogenase</fullName>
        <ecNumber evidence="3">7.1.1.1</ecNumber>
    </recommendedName>
</protein>
<keyword evidence="12" id="KW-1185">Reference proteome</keyword>
<dbReference type="PROSITE" id="PS00837">
    <property type="entry name" value="ALADH_PNT_2"/>
    <property type="match status" value="1"/>
</dbReference>
<evidence type="ECO:0000259" key="10">
    <source>
        <dbReference type="SMART" id="SM01003"/>
    </source>
</evidence>
<feature type="domain" description="Alanine dehydrogenase/pyridine nucleotide transhydrogenase N-terminal" evidence="10">
    <location>
        <begin position="4"/>
        <end position="136"/>
    </location>
</feature>
<dbReference type="EMBL" id="CP001631">
    <property type="protein sequence ID" value="ACU54883.1"/>
    <property type="molecule type" value="Genomic_DNA"/>
</dbReference>
<comment type="similarity">
    <text evidence="2">Belongs to the AlaDH/PNT family.</text>
</comment>
<keyword evidence="7" id="KW-0520">NAD</keyword>
<evidence type="ECO:0000313" key="11">
    <source>
        <dbReference type="EMBL" id="ACU54883.1"/>
    </source>
</evidence>
<dbReference type="CDD" id="cd05304">
    <property type="entry name" value="Rubrum_tdh"/>
    <property type="match status" value="1"/>
</dbReference>
<dbReference type="HOGENOM" id="CLU_003376_2_1_11"/>
<evidence type="ECO:0000256" key="7">
    <source>
        <dbReference type="ARBA" id="ARBA00023027"/>
    </source>
</evidence>
<evidence type="ECO:0000256" key="2">
    <source>
        <dbReference type="ARBA" id="ARBA00005689"/>
    </source>
</evidence>
<dbReference type="Proteomes" id="UP000000771">
    <property type="component" value="Chromosome"/>
</dbReference>